<reference evidence="1 2" key="2">
    <citation type="submission" date="2020-05" db="EMBL/GenBank/DDBJ databases">
        <title>Identification and distribution of gene clusters putatively required for synthesis of sphingolipid metabolism inhibitors in phylogenetically diverse species of the filamentous fungus Fusarium.</title>
        <authorList>
            <person name="Kim H.-S."/>
            <person name="Busman M."/>
            <person name="Brown D.W."/>
            <person name="Divon H."/>
            <person name="Uhlig S."/>
            <person name="Proctor R.H."/>
        </authorList>
    </citation>
    <scope>NUCLEOTIDE SEQUENCE [LARGE SCALE GENOMIC DNA]</scope>
    <source>
        <strain evidence="1 2">NRRL 25331</strain>
    </source>
</reference>
<accession>A0A8H5T8P0</accession>
<dbReference type="EMBL" id="JAAQPE010000349">
    <property type="protein sequence ID" value="KAF5667689.1"/>
    <property type="molecule type" value="Genomic_DNA"/>
</dbReference>
<dbReference type="AlphaFoldDB" id="A0A8H5T8P0"/>
<evidence type="ECO:0000313" key="2">
    <source>
        <dbReference type="Proteomes" id="UP000572754"/>
    </source>
</evidence>
<dbReference type="Proteomes" id="UP000572754">
    <property type="component" value="Unassembled WGS sequence"/>
</dbReference>
<keyword evidence="2" id="KW-1185">Reference proteome</keyword>
<gene>
    <name evidence="1" type="ORF">FCIRC_9847</name>
</gene>
<sequence>MTTTTDDNTPLSATEQNVLDDICNTLQNARLWQCPNYPLTGISGSTYCHGSRCGTKLPGSNPEIKNEPFDHVLDQVILEFVDPAVEPDSDWVIKHFNPALILLENHRARLATEA</sequence>
<evidence type="ECO:0000313" key="1">
    <source>
        <dbReference type="EMBL" id="KAF5667689.1"/>
    </source>
</evidence>
<comment type="caution">
    <text evidence="1">The sequence shown here is derived from an EMBL/GenBank/DDBJ whole genome shotgun (WGS) entry which is preliminary data.</text>
</comment>
<protein>
    <submittedName>
        <fullName evidence="1">Uncharacterized protein</fullName>
    </submittedName>
</protein>
<organism evidence="1 2">
    <name type="scientific">Fusarium circinatum</name>
    <name type="common">Pitch canker fungus</name>
    <name type="synonym">Gibberella circinata</name>
    <dbReference type="NCBI Taxonomy" id="48490"/>
    <lineage>
        <taxon>Eukaryota</taxon>
        <taxon>Fungi</taxon>
        <taxon>Dikarya</taxon>
        <taxon>Ascomycota</taxon>
        <taxon>Pezizomycotina</taxon>
        <taxon>Sordariomycetes</taxon>
        <taxon>Hypocreomycetidae</taxon>
        <taxon>Hypocreales</taxon>
        <taxon>Nectriaceae</taxon>
        <taxon>Fusarium</taxon>
        <taxon>Fusarium fujikuroi species complex</taxon>
    </lineage>
</organism>
<name>A0A8H5T8P0_FUSCI</name>
<proteinExistence type="predicted"/>
<reference evidence="2" key="1">
    <citation type="journal article" date="2020" name="BMC Genomics">
        <title>Correction to: Identification and distribution of gene clusters required for synthesis of sphingolipid metabolism inhibitors in diverse species of the filamentous fungus Fusarium.</title>
        <authorList>
            <person name="Kim H.S."/>
            <person name="Lohmar J.M."/>
            <person name="Busman M."/>
            <person name="Brown D.W."/>
            <person name="Naumann T.A."/>
            <person name="Divon H.H."/>
            <person name="Lysoe E."/>
            <person name="Uhlig S."/>
            <person name="Proctor R.H."/>
        </authorList>
    </citation>
    <scope>NUCLEOTIDE SEQUENCE [LARGE SCALE GENOMIC DNA]</scope>
    <source>
        <strain evidence="2">NRRL 25331</strain>
    </source>
</reference>